<dbReference type="PRINTS" id="PR00413">
    <property type="entry name" value="HADHALOGNASE"/>
</dbReference>
<keyword evidence="5" id="KW-1185">Reference proteome</keyword>
<dbReference type="Gene3D" id="3.40.50.1000">
    <property type="entry name" value="HAD superfamily/HAD-like"/>
    <property type="match status" value="1"/>
</dbReference>
<sequence>MPLIALDLDGTLVDQASAARAWAHGFVRGWGLPTHEVDVVTTALTERHPKDEVFARLVDRLRLPTSADEVWRRYRTEMPSLVTVNDDDRRALAELRAAGWTLGIVTNGMADNQEGKIRRTGLDTLVDGWVISDVVGARKPSPVIFHALAERLGCPLDGWMIGDSLEFDVAGGAGVGLQTAWIDSDGSDATSFQPDLVVQSVAAAAVTILDSSAMA</sequence>
<dbReference type="EMBL" id="JACHWR010000013">
    <property type="protein sequence ID" value="MBB3045592.1"/>
    <property type="molecule type" value="Genomic_DNA"/>
</dbReference>
<dbReference type="SUPFAM" id="SSF56784">
    <property type="entry name" value="HAD-like"/>
    <property type="match status" value="1"/>
</dbReference>
<dbReference type="GO" id="GO:0016787">
    <property type="term" value="F:hydrolase activity"/>
    <property type="evidence" value="ECO:0007669"/>
    <property type="project" value="UniProtKB-KW"/>
</dbReference>
<organism evidence="4 5">
    <name type="scientific">Nocardioides soli</name>
    <dbReference type="NCBI Taxonomy" id="1036020"/>
    <lineage>
        <taxon>Bacteria</taxon>
        <taxon>Bacillati</taxon>
        <taxon>Actinomycetota</taxon>
        <taxon>Actinomycetes</taxon>
        <taxon>Propionibacteriales</taxon>
        <taxon>Nocardioidaceae</taxon>
        <taxon>Nocardioides</taxon>
    </lineage>
</organism>
<evidence type="ECO:0000256" key="1">
    <source>
        <dbReference type="ARBA" id="ARBA00001946"/>
    </source>
</evidence>
<dbReference type="PANTHER" id="PTHR46470:SF4">
    <property type="entry name" value="5-AMINO-6-(5-PHOSPHO-D-RIBITYLAMINO)URACIL PHOSPHATASE YIGB"/>
    <property type="match status" value="1"/>
</dbReference>
<comment type="cofactor">
    <cofactor evidence="1">
        <name>Mg(2+)</name>
        <dbReference type="ChEBI" id="CHEBI:18420"/>
    </cofactor>
</comment>
<proteinExistence type="predicted"/>
<dbReference type="Pfam" id="PF00702">
    <property type="entry name" value="Hydrolase"/>
    <property type="match status" value="1"/>
</dbReference>
<dbReference type="Proteomes" id="UP000589626">
    <property type="component" value="Unassembled WGS sequence"/>
</dbReference>
<dbReference type="InterPro" id="IPR023214">
    <property type="entry name" value="HAD_sf"/>
</dbReference>
<keyword evidence="2 4" id="KW-0378">Hydrolase</keyword>
<evidence type="ECO:0000256" key="2">
    <source>
        <dbReference type="ARBA" id="ARBA00022801"/>
    </source>
</evidence>
<dbReference type="SFLD" id="SFLDS00003">
    <property type="entry name" value="Haloacid_Dehalogenase"/>
    <property type="match status" value="1"/>
</dbReference>
<reference evidence="4 5" key="1">
    <citation type="submission" date="2020-08" db="EMBL/GenBank/DDBJ databases">
        <title>Sequencing the genomes of 1000 actinobacteria strains.</title>
        <authorList>
            <person name="Klenk H.-P."/>
        </authorList>
    </citation>
    <scope>NUCLEOTIDE SEQUENCE [LARGE SCALE GENOMIC DNA]</scope>
    <source>
        <strain evidence="4 5">DSM 105498</strain>
    </source>
</reference>
<dbReference type="InterPro" id="IPR036412">
    <property type="entry name" value="HAD-like_sf"/>
</dbReference>
<dbReference type="AlphaFoldDB" id="A0A7W4W198"/>
<dbReference type="Gene3D" id="1.10.150.520">
    <property type="match status" value="1"/>
</dbReference>
<name>A0A7W4W198_9ACTN</name>
<keyword evidence="3" id="KW-0460">Magnesium</keyword>
<dbReference type="GO" id="GO:0044281">
    <property type="term" value="P:small molecule metabolic process"/>
    <property type="evidence" value="ECO:0007669"/>
    <property type="project" value="UniProtKB-ARBA"/>
</dbReference>
<dbReference type="RefSeq" id="WP_221200351.1">
    <property type="nucleotide sequence ID" value="NZ_JACHWR010000013.1"/>
</dbReference>
<accession>A0A7W4W198</accession>
<dbReference type="InterPro" id="IPR051400">
    <property type="entry name" value="HAD-like_hydrolase"/>
</dbReference>
<protein>
    <submittedName>
        <fullName evidence="4">Putative hydrolase of the HAD superfamily</fullName>
    </submittedName>
</protein>
<evidence type="ECO:0000256" key="3">
    <source>
        <dbReference type="ARBA" id="ARBA00022842"/>
    </source>
</evidence>
<dbReference type="PANTHER" id="PTHR46470">
    <property type="entry name" value="N-ACYLNEURAMINATE-9-PHOSPHATASE"/>
    <property type="match status" value="1"/>
</dbReference>
<gene>
    <name evidence="4" type="ORF">FHU40_005452</name>
</gene>
<comment type="caution">
    <text evidence="4">The sequence shown here is derived from an EMBL/GenBank/DDBJ whole genome shotgun (WGS) entry which is preliminary data.</text>
</comment>
<dbReference type="NCBIfam" id="TIGR01549">
    <property type="entry name" value="HAD-SF-IA-v1"/>
    <property type="match status" value="1"/>
</dbReference>
<dbReference type="SFLD" id="SFLDG01129">
    <property type="entry name" value="C1.5:_HAD__Beta-PGM__Phosphata"/>
    <property type="match status" value="1"/>
</dbReference>
<evidence type="ECO:0000313" key="4">
    <source>
        <dbReference type="EMBL" id="MBB3045592.1"/>
    </source>
</evidence>
<evidence type="ECO:0000313" key="5">
    <source>
        <dbReference type="Proteomes" id="UP000589626"/>
    </source>
</evidence>
<dbReference type="InterPro" id="IPR006439">
    <property type="entry name" value="HAD-SF_hydro_IA"/>
</dbReference>